<keyword evidence="1" id="KW-0472">Membrane</keyword>
<keyword evidence="1" id="KW-1133">Transmembrane helix</keyword>
<dbReference type="RefSeq" id="WP_345972170.1">
    <property type="nucleotide sequence ID" value="NZ_CP147920.1"/>
</dbReference>
<gene>
    <name evidence="2" type="ORF">WCY31_09290</name>
</gene>
<evidence type="ECO:0000313" key="3">
    <source>
        <dbReference type="Proteomes" id="UP001447842"/>
    </source>
</evidence>
<feature type="transmembrane region" description="Helical" evidence="1">
    <location>
        <begin position="12"/>
        <end position="31"/>
    </location>
</feature>
<dbReference type="Pfam" id="PF20181">
    <property type="entry name" value="DUF6544"/>
    <property type="match status" value="1"/>
</dbReference>
<dbReference type="EMBL" id="CP147920">
    <property type="protein sequence ID" value="XAU14442.1"/>
    <property type="molecule type" value="Genomic_DNA"/>
</dbReference>
<evidence type="ECO:0000256" key="1">
    <source>
        <dbReference type="SAM" id="Phobius"/>
    </source>
</evidence>
<organism evidence="2 3">
    <name type="scientific">Sulfurimonas diazotrophicus</name>
    <dbReference type="NCBI Taxonomy" id="3131939"/>
    <lineage>
        <taxon>Bacteria</taxon>
        <taxon>Pseudomonadati</taxon>
        <taxon>Campylobacterota</taxon>
        <taxon>Epsilonproteobacteria</taxon>
        <taxon>Campylobacterales</taxon>
        <taxon>Sulfurimonadaceae</taxon>
        <taxon>Sulfurimonas</taxon>
    </lineage>
</organism>
<dbReference type="InterPro" id="IPR046674">
    <property type="entry name" value="DUF6544"/>
</dbReference>
<name>A0ABZ3H7R9_9BACT</name>
<accession>A0ABZ3H7R9</accession>
<keyword evidence="3" id="KW-1185">Reference proteome</keyword>
<dbReference type="Proteomes" id="UP001447842">
    <property type="component" value="Chromosome"/>
</dbReference>
<protein>
    <submittedName>
        <fullName evidence="2">DUF6544 family protein</fullName>
    </submittedName>
</protein>
<keyword evidence="1" id="KW-0812">Transmembrane</keyword>
<evidence type="ECO:0000313" key="2">
    <source>
        <dbReference type="EMBL" id="XAU14442.1"/>
    </source>
</evidence>
<sequence>MGKRTLPMTLLYLFLIVLVLLIIALSLLRFWDRNAERTEWRRLLSKQPVHPVRFDPATVAELPEAARRYFAYTIAPGTPLLSVAEIDMKGLFSLKPPEYLPMEARQILALPYGFVWKMRLVGGLPVSGSDTDSWTRFRILGLIPVARAGGDADHTRSAFGRYVIEAVFWTPAALLPGPGIRWEAVGESGARVTVTRGELSQSVDVTLSHEGKPIEVSMMRWSNANPQKQYRLQPFGGILSDFRDVSGYRLPFRVEGGNLFGTEEYFPFYKAEITAIRFPLNTMPKN</sequence>
<proteinExistence type="predicted"/>
<reference evidence="2 3" key="1">
    <citation type="submission" date="2024-03" db="EMBL/GenBank/DDBJ databases">
        <title>Sulfurimonas sp. HSL3-1.</title>
        <authorList>
            <person name="Wang S."/>
        </authorList>
    </citation>
    <scope>NUCLEOTIDE SEQUENCE [LARGE SCALE GENOMIC DNA]</scope>
    <source>
        <strain evidence="2 3">HSL3-1</strain>
    </source>
</reference>